<evidence type="ECO:0000259" key="1">
    <source>
        <dbReference type="Pfam" id="PF23071"/>
    </source>
</evidence>
<name>A0A0B7B4U0_9EUPU</name>
<dbReference type="AlphaFoldDB" id="A0A0B7B4U0"/>
<dbReference type="InterPro" id="IPR055472">
    <property type="entry name" value="DUF7044"/>
</dbReference>
<feature type="non-terminal residue" evidence="2">
    <location>
        <position position="109"/>
    </location>
</feature>
<dbReference type="Pfam" id="PF23071">
    <property type="entry name" value="DUF7044"/>
    <property type="match status" value="1"/>
</dbReference>
<feature type="domain" description="DUF7044" evidence="1">
    <location>
        <begin position="5"/>
        <end position="99"/>
    </location>
</feature>
<evidence type="ECO:0000313" key="2">
    <source>
        <dbReference type="EMBL" id="CEK88369.1"/>
    </source>
</evidence>
<dbReference type="EMBL" id="HACG01041504">
    <property type="protein sequence ID" value="CEK88369.1"/>
    <property type="molecule type" value="Transcribed_RNA"/>
</dbReference>
<feature type="non-terminal residue" evidence="2">
    <location>
        <position position="1"/>
    </location>
</feature>
<organism evidence="2">
    <name type="scientific">Arion vulgaris</name>
    <dbReference type="NCBI Taxonomy" id="1028688"/>
    <lineage>
        <taxon>Eukaryota</taxon>
        <taxon>Metazoa</taxon>
        <taxon>Spiralia</taxon>
        <taxon>Lophotrochozoa</taxon>
        <taxon>Mollusca</taxon>
        <taxon>Gastropoda</taxon>
        <taxon>Heterobranchia</taxon>
        <taxon>Euthyneura</taxon>
        <taxon>Panpulmonata</taxon>
        <taxon>Eupulmonata</taxon>
        <taxon>Stylommatophora</taxon>
        <taxon>Helicina</taxon>
        <taxon>Arionoidea</taxon>
        <taxon>Arionidae</taxon>
        <taxon>Arion</taxon>
    </lineage>
</organism>
<protein>
    <recommendedName>
        <fullName evidence="1">DUF7044 domain-containing protein</fullName>
    </recommendedName>
</protein>
<accession>A0A0B7B4U0</accession>
<proteinExistence type="predicted"/>
<reference evidence="2" key="1">
    <citation type="submission" date="2014-12" db="EMBL/GenBank/DDBJ databases">
        <title>Insight into the proteome of Arion vulgaris.</title>
        <authorList>
            <person name="Aradska J."/>
            <person name="Bulat T."/>
            <person name="Smidak R."/>
            <person name="Sarate P."/>
            <person name="Gangsoo J."/>
            <person name="Sialana F."/>
            <person name="Bilban M."/>
            <person name="Lubec G."/>
        </authorList>
    </citation>
    <scope>NUCLEOTIDE SEQUENCE</scope>
    <source>
        <tissue evidence="2">Skin</tissue>
    </source>
</reference>
<gene>
    <name evidence="2" type="primary">ORF164916</name>
</gene>
<sequence length="109" mass="12203">EVIADCTFPDYYGGTWYHRETGADTTLLITPSTGTWGDVGTCDQQLVHPKQIVGDYMNITLLLKSSDRCFICTDVIYRSDFILQYKSSECLTLNDISLCEGAKKLPEHG</sequence>